<name>A0AAD5QVM7_PARTN</name>
<dbReference type="EMBL" id="JAHQIW010004640">
    <property type="protein sequence ID" value="KAJ1363219.1"/>
    <property type="molecule type" value="Genomic_DNA"/>
</dbReference>
<organism evidence="1 2">
    <name type="scientific">Parelaphostrongylus tenuis</name>
    <name type="common">Meningeal worm</name>
    <dbReference type="NCBI Taxonomy" id="148309"/>
    <lineage>
        <taxon>Eukaryota</taxon>
        <taxon>Metazoa</taxon>
        <taxon>Ecdysozoa</taxon>
        <taxon>Nematoda</taxon>
        <taxon>Chromadorea</taxon>
        <taxon>Rhabditida</taxon>
        <taxon>Rhabditina</taxon>
        <taxon>Rhabditomorpha</taxon>
        <taxon>Strongyloidea</taxon>
        <taxon>Metastrongylidae</taxon>
        <taxon>Parelaphostrongylus</taxon>
    </lineage>
</organism>
<sequence length="73" mass="8430">MTLSSFREVPVKQRLLDELNEAVTQMVHYPREQVVPQRFEDLRQIMVQVARAALSCHQPQQAVRSTGIIRTVV</sequence>
<protein>
    <submittedName>
        <fullName evidence="1">Uncharacterized protein</fullName>
    </submittedName>
</protein>
<evidence type="ECO:0000313" key="1">
    <source>
        <dbReference type="EMBL" id="KAJ1363219.1"/>
    </source>
</evidence>
<dbReference type="AlphaFoldDB" id="A0AAD5QVM7"/>
<proteinExistence type="predicted"/>
<accession>A0AAD5QVM7</accession>
<evidence type="ECO:0000313" key="2">
    <source>
        <dbReference type="Proteomes" id="UP001196413"/>
    </source>
</evidence>
<gene>
    <name evidence="1" type="ORF">KIN20_023038</name>
</gene>
<keyword evidence="2" id="KW-1185">Reference proteome</keyword>
<comment type="caution">
    <text evidence="1">The sequence shown here is derived from an EMBL/GenBank/DDBJ whole genome shotgun (WGS) entry which is preliminary data.</text>
</comment>
<dbReference type="Proteomes" id="UP001196413">
    <property type="component" value="Unassembled WGS sequence"/>
</dbReference>
<reference evidence="1" key="1">
    <citation type="submission" date="2021-06" db="EMBL/GenBank/DDBJ databases">
        <title>Parelaphostrongylus tenuis whole genome reference sequence.</title>
        <authorList>
            <person name="Garwood T.J."/>
            <person name="Larsen P.A."/>
            <person name="Fountain-Jones N.M."/>
            <person name="Garbe J.R."/>
            <person name="Macchietto M.G."/>
            <person name="Kania S.A."/>
            <person name="Gerhold R.W."/>
            <person name="Richards J.E."/>
            <person name="Wolf T.M."/>
        </authorList>
    </citation>
    <scope>NUCLEOTIDE SEQUENCE</scope>
    <source>
        <strain evidence="1">MNPRO001-30</strain>
        <tissue evidence="1">Meninges</tissue>
    </source>
</reference>